<dbReference type="InterPro" id="IPR025662">
    <property type="entry name" value="Sigma_54_int_dom_ATP-bd_1"/>
</dbReference>
<evidence type="ECO:0000256" key="13">
    <source>
        <dbReference type="ARBA" id="ARBA00023231"/>
    </source>
</evidence>
<keyword evidence="13" id="KW-0535">Nitrogen fixation</keyword>
<dbReference type="PROSITE" id="PS50045">
    <property type="entry name" value="SIGMA54_INTERACT_4"/>
    <property type="match status" value="1"/>
</dbReference>
<evidence type="ECO:0000256" key="16">
    <source>
        <dbReference type="ARBA" id="ARBA00043886"/>
    </source>
</evidence>
<dbReference type="SMART" id="SM00448">
    <property type="entry name" value="REC"/>
    <property type="match status" value="1"/>
</dbReference>
<feature type="domain" description="Sigma-54 factor interaction" evidence="19">
    <location>
        <begin position="146"/>
        <end position="369"/>
    </location>
</feature>
<evidence type="ECO:0000256" key="14">
    <source>
        <dbReference type="ARBA" id="ARBA00029881"/>
    </source>
</evidence>
<dbReference type="Gene3D" id="1.10.8.60">
    <property type="match status" value="1"/>
</dbReference>
<dbReference type="InterPro" id="IPR002197">
    <property type="entry name" value="HTH_Fis"/>
</dbReference>
<dbReference type="InterPro" id="IPR002078">
    <property type="entry name" value="Sigma_54_int"/>
</dbReference>
<dbReference type="InterPro" id="IPR001789">
    <property type="entry name" value="Sig_transdc_resp-reg_receiver"/>
</dbReference>
<feature type="compositionally biased region" description="Basic and acidic residues" evidence="18">
    <location>
        <begin position="410"/>
        <end position="436"/>
    </location>
</feature>
<keyword evidence="6" id="KW-0547">Nucleotide-binding</keyword>
<evidence type="ECO:0000256" key="12">
    <source>
        <dbReference type="ARBA" id="ARBA00023163"/>
    </source>
</evidence>
<dbReference type="GO" id="GO:0043565">
    <property type="term" value="F:sequence-specific DNA binding"/>
    <property type="evidence" value="ECO:0007669"/>
    <property type="project" value="InterPro"/>
</dbReference>
<evidence type="ECO:0000256" key="15">
    <source>
        <dbReference type="ARBA" id="ARBA00031910"/>
    </source>
</evidence>
<comment type="subcellular location">
    <subcellularLocation>
        <location evidence="1">Cytoplasm</location>
    </subcellularLocation>
</comment>
<dbReference type="InterPro" id="IPR011006">
    <property type="entry name" value="CheY-like_superfamily"/>
</dbReference>
<dbReference type="FunFam" id="3.40.50.300:FF:000006">
    <property type="entry name" value="DNA-binding transcriptional regulator NtrC"/>
    <property type="match status" value="1"/>
</dbReference>
<keyword evidence="5 17" id="KW-0597">Phosphoprotein</keyword>
<keyword evidence="3" id="KW-0963">Cytoplasm</keyword>
<evidence type="ECO:0000256" key="6">
    <source>
        <dbReference type="ARBA" id="ARBA00022741"/>
    </source>
</evidence>
<name>A0A371WYK8_9HYPH</name>
<keyword evidence="11" id="KW-0010">Activator</keyword>
<dbReference type="PROSITE" id="PS00675">
    <property type="entry name" value="SIGMA54_INTERACT_1"/>
    <property type="match status" value="1"/>
</dbReference>
<dbReference type="PROSITE" id="PS50110">
    <property type="entry name" value="RESPONSE_REGULATORY"/>
    <property type="match status" value="1"/>
</dbReference>
<feature type="modified residue" description="4-aspartylphosphate" evidence="17">
    <location>
        <position position="56"/>
    </location>
</feature>
<dbReference type="PANTHER" id="PTHR32071:SF95">
    <property type="entry name" value="DNA-BINDING TRANSCRIPTIONAL REGULATOR NTRC"/>
    <property type="match status" value="1"/>
</dbReference>
<comment type="function">
    <text evidence="16">Member of the two-component regulatory system NtrB/NtrC, which controls expression of the nitrogen-regulated (ntr) genes in response to nitrogen limitation. Phosphorylated NtrC binds directly to DNA and stimulates the formation of open promoter-sigma54-RNA polymerase complexes.</text>
</comment>
<evidence type="ECO:0000256" key="3">
    <source>
        <dbReference type="ARBA" id="ARBA00022490"/>
    </source>
</evidence>
<accession>A0A371WYK8</accession>
<dbReference type="Gene3D" id="3.40.50.2300">
    <property type="match status" value="1"/>
</dbReference>
<feature type="region of interest" description="Disordered" evidence="18">
    <location>
        <begin position="394"/>
        <end position="436"/>
    </location>
</feature>
<evidence type="ECO:0000256" key="7">
    <source>
        <dbReference type="ARBA" id="ARBA00022840"/>
    </source>
</evidence>
<comment type="caution">
    <text evidence="21">The sequence shown here is derived from an EMBL/GenBank/DDBJ whole genome shotgun (WGS) entry which is preliminary data.</text>
</comment>
<dbReference type="InterPro" id="IPR009057">
    <property type="entry name" value="Homeodomain-like_sf"/>
</dbReference>
<evidence type="ECO:0000256" key="4">
    <source>
        <dbReference type="ARBA" id="ARBA00022491"/>
    </source>
</evidence>
<dbReference type="Proteomes" id="UP000264310">
    <property type="component" value="Unassembled WGS sequence"/>
</dbReference>
<evidence type="ECO:0000256" key="17">
    <source>
        <dbReference type="PROSITE-ProRule" id="PRU00169"/>
    </source>
</evidence>
<dbReference type="PROSITE" id="PS00688">
    <property type="entry name" value="SIGMA54_INTERACT_3"/>
    <property type="match status" value="1"/>
</dbReference>
<dbReference type="EMBL" id="QURL01000009">
    <property type="protein sequence ID" value="RFC62070.1"/>
    <property type="molecule type" value="Genomic_DNA"/>
</dbReference>
<protein>
    <recommendedName>
        <fullName evidence="2">DNA-binding transcriptional regulator NtrC</fullName>
    </recommendedName>
    <alternativeName>
        <fullName evidence="14">Nitrogen regulation protein NR(I)</fullName>
    </alternativeName>
    <alternativeName>
        <fullName evidence="15">Nitrogen regulator I</fullName>
    </alternativeName>
</protein>
<evidence type="ECO:0000256" key="9">
    <source>
        <dbReference type="ARBA" id="ARBA00023015"/>
    </source>
</evidence>
<dbReference type="RefSeq" id="WP_116684599.1">
    <property type="nucleotide sequence ID" value="NZ_QURL01000009.1"/>
</dbReference>
<evidence type="ECO:0000256" key="5">
    <source>
        <dbReference type="ARBA" id="ARBA00022553"/>
    </source>
</evidence>
<keyword evidence="7" id="KW-0067">ATP-binding</keyword>
<dbReference type="GO" id="GO:0005737">
    <property type="term" value="C:cytoplasm"/>
    <property type="evidence" value="ECO:0007669"/>
    <property type="project" value="UniProtKB-SubCell"/>
</dbReference>
<dbReference type="Pfam" id="PF00158">
    <property type="entry name" value="Sigma54_activat"/>
    <property type="match status" value="1"/>
</dbReference>
<dbReference type="Pfam" id="PF02954">
    <property type="entry name" value="HTH_8"/>
    <property type="match status" value="1"/>
</dbReference>
<dbReference type="GO" id="GO:0005524">
    <property type="term" value="F:ATP binding"/>
    <property type="evidence" value="ECO:0007669"/>
    <property type="project" value="UniProtKB-KW"/>
</dbReference>
<dbReference type="PROSITE" id="PS00676">
    <property type="entry name" value="SIGMA54_INTERACT_2"/>
    <property type="match status" value="1"/>
</dbReference>
<keyword evidence="12" id="KW-0804">Transcription</keyword>
<keyword evidence="8" id="KW-0902">Two-component regulatory system</keyword>
<dbReference type="InterPro" id="IPR025943">
    <property type="entry name" value="Sigma_54_int_dom_ATP-bd_2"/>
</dbReference>
<feature type="domain" description="Response regulatory" evidence="20">
    <location>
        <begin position="4"/>
        <end position="121"/>
    </location>
</feature>
<evidence type="ECO:0000259" key="20">
    <source>
        <dbReference type="PROSITE" id="PS50110"/>
    </source>
</evidence>
<dbReference type="SUPFAM" id="SSF52540">
    <property type="entry name" value="P-loop containing nucleoside triphosphate hydrolases"/>
    <property type="match status" value="1"/>
</dbReference>
<evidence type="ECO:0000256" key="10">
    <source>
        <dbReference type="ARBA" id="ARBA00023125"/>
    </source>
</evidence>
<keyword evidence="9" id="KW-0805">Transcription regulation</keyword>
<dbReference type="Gene3D" id="3.40.50.300">
    <property type="entry name" value="P-loop containing nucleotide triphosphate hydrolases"/>
    <property type="match status" value="1"/>
</dbReference>
<dbReference type="SUPFAM" id="SSF52172">
    <property type="entry name" value="CheY-like"/>
    <property type="match status" value="1"/>
</dbReference>
<organism evidence="21 22">
    <name type="scientific">Fulvimarina endophytica</name>
    <dbReference type="NCBI Taxonomy" id="2293836"/>
    <lineage>
        <taxon>Bacteria</taxon>
        <taxon>Pseudomonadati</taxon>
        <taxon>Pseudomonadota</taxon>
        <taxon>Alphaproteobacteria</taxon>
        <taxon>Hyphomicrobiales</taxon>
        <taxon>Aurantimonadaceae</taxon>
        <taxon>Fulvimarina</taxon>
    </lineage>
</organism>
<evidence type="ECO:0000313" key="21">
    <source>
        <dbReference type="EMBL" id="RFC62070.1"/>
    </source>
</evidence>
<dbReference type="CDD" id="cd00009">
    <property type="entry name" value="AAA"/>
    <property type="match status" value="1"/>
</dbReference>
<dbReference type="PANTHER" id="PTHR32071">
    <property type="entry name" value="TRANSCRIPTIONAL REGULATORY PROTEIN"/>
    <property type="match status" value="1"/>
</dbReference>
<dbReference type="InterPro" id="IPR003593">
    <property type="entry name" value="AAA+_ATPase"/>
</dbReference>
<dbReference type="InterPro" id="IPR027417">
    <property type="entry name" value="P-loop_NTPase"/>
</dbReference>
<evidence type="ECO:0000256" key="11">
    <source>
        <dbReference type="ARBA" id="ARBA00023159"/>
    </source>
</evidence>
<dbReference type="PRINTS" id="PR01590">
    <property type="entry name" value="HTHFIS"/>
</dbReference>
<keyword evidence="10" id="KW-0238">DNA-binding</keyword>
<evidence type="ECO:0000256" key="18">
    <source>
        <dbReference type="SAM" id="MobiDB-lite"/>
    </source>
</evidence>
<gene>
    <name evidence="21" type="ORF">DYI37_17645</name>
</gene>
<dbReference type="SMART" id="SM00382">
    <property type="entry name" value="AAA"/>
    <property type="match status" value="1"/>
</dbReference>
<keyword evidence="4" id="KW-0678">Repressor</keyword>
<evidence type="ECO:0000313" key="22">
    <source>
        <dbReference type="Proteomes" id="UP000264310"/>
    </source>
</evidence>
<dbReference type="GO" id="GO:0006355">
    <property type="term" value="P:regulation of DNA-templated transcription"/>
    <property type="evidence" value="ECO:0007669"/>
    <property type="project" value="InterPro"/>
</dbReference>
<evidence type="ECO:0000259" key="19">
    <source>
        <dbReference type="PROSITE" id="PS50045"/>
    </source>
</evidence>
<dbReference type="InterPro" id="IPR025944">
    <property type="entry name" value="Sigma_54_int_dom_CS"/>
</dbReference>
<evidence type="ECO:0000256" key="8">
    <source>
        <dbReference type="ARBA" id="ARBA00023012"/>
    </source>
</evidence>
<dbReference type="AlphaFoldDB" id="A0A371WYK8"/>
<proteinExistence type="predicted"/>
<sequence length="488" mass="53151">MARKVLVVDDDPIQRRLLDAQISRIGLQPIHCDGGRAALDALTGPRAQDVTVVLLDLVMPDKSGTEVMAEMQKRAIDVPVVVQTAKDSVETAVAAMRAGAFDFVTKPVSPDRLGEALTRAVRMFDARSRPAPVPASFRAHALPEPMASVVASAAKAAKSTIPVLVSGETGVGKEWIARAIQAWGPRAGKPFVTVNCGALPSDLVESILFGHAKGAFTDAGREHFGKFREADGGTLFLDEVGELSPSAQVKLLRAIQEGVVDPIGADRAVKVDVRLLSATNRSLGAAVREGRFREDLFYRLNAFEITVPPLRHRRAEIRPLAEGFLKRFLADEPQSPARRIGPDTLDLLEGFDWPGNIRQLENMVHRAVVLCENEVLRPEDFDALLLARQAADGAGAPTPWPKAPVGEAEAAPRERAAETGRGEDGGRRPDPLLHDETGDLRRLDEIEAAVIRLAVERYQGRMSEIARRLGIGRSTLYRKMRQYEIDVP</sequence>
<evidence type="ECO:0000256" key="2">
    <source>
        <dbReference type="ARBA" id="ARBA00019059"/>
    </source>
</evidence>
<dbReference type="Gene3D" id="1.10.10.60">
    <property type="entry name" value="Homeodomain-like"/>
    <property type="match status" value="1"/>
</dbReference>
<dbReference type="InterPro" id="IPR058031">
    <property type="entry name" value="AAA_lid_NorR"/>
</dbReference>
<dbReference type="OrthoDB" id="9802388at2"/>
<evidence type="ECO:0000256" key="1">
    <source>
        <dbReference type="ARBA" id="ARBA00004496"/>
    </source>
</evidence>
<dbReference type="SUPFAM" id="SSF46689">
    <property type="entry name" value="Homeodomain-like"/>
    <property type="match status" value="1"/>
</dbReference>
<keyword evidence="22" id="KW-1185">Reference proteome</keyword>
<reference evidence="21 22" key="1">
    <citation type="submission" date="2018-08" db="EMBL/GenBank/DDBJ databases">
        <title>Fulvimarina sp. 85, whole genome shotgun sequence.</title>
        <authorList>
            <person name="Tuo L."/>
        </authorList>
    </citation>
    <scope>NUCLEOTIDE SEQUENCE [LARGE SCALE GENOMIC DNA]</scope>
    <source>
        <strain evidence="21 22">85</strain>
    </source>
</reference>
<dbReference type="GO" id="GO:0000160">
    <property type="term" value="P:phosphorelay signal transduction system"/>
    <property type="evidence" value="ECO:0007669"/>
    <property type="project" value="UniProtKB-KW"/>
</dbReference>
<dbReference type="Pfam" id="PF25601">
    <property type="entry name" value="AAA_lid_14"/>
    <property type="match status" value="1"/>
</dbReference>
<dbReference type="Pfam" id="PF00072">
    <property type="entry name" value="Response_reg"/>
    <property type="match status" value="1"/>
</dbReference>